<name>A0A6N2NAE7_SALVM</name>
<dbReference type="PANTHER" id="PTHR33785">
    <property type="entry name" value="OS06G0550800 PROTEIN"/>
    <property type="match status" value="1"/>
</dbReference>
<feature type="region of interest" description="Disordered" evidence="1">
    <location>
        <begin position="26"/>
        <end position="45"/>
    </location>
</feature>
<accession>A0A6N2NAE7</accession>
<gene>
    <name evidence="2" type="ORF">SVIM_LOCUS489574</name>
</gene>
<reference evidence="2" key="1">
    <citation type="submission" date="2019-03" db="EMBL/GenBank/DDBJ databases">
        <authorList>
            <person name="Mank J."/>
            <person name="Almeida P."/>
        </authorList>
    </citation>
    <scope>NUCLEOTIDE SEQUENCE</scope>
    <source>
        <strain evidence="2">78183</strain>
    </source>
</reference>
<dbReference type="PANTHER" id="PTHR33785:SF5">
    <property type="entry name" value="SERINE_ARGININE REPETITIVE MATRIX PROTEIN"/>
    <property type="match status" value="1"/>
</dbReference>
<evidence type="ECO:0000256" key="1">
    <source>
        <dbReference type="SAM" id="MobiDB-lite"/>
    </source>
</evidence>
<organism evidence="2">
    <name type="scientific">Salix viminalis</name>
    <name type="common">Common osier</name>
    <name type="synonym">Basket willow</name>
    <dbReference type="NCBI Taxonomy" id="40686"/>
    <lineage>
        <taxon>Eukaryota</taxon>
        <taxon>Viridiplantae</taxon>
        <taxon>Streptophyta</taxon>
        <taxon>Embryophyta</taxon>
        <taxon>Tracheophyta</taxon>
        <taxon>Spermatophyta</taxon>
        <taxon>Magnoliopsida</taxon>
        <taxon>eudicotyledons</taxon>
        <taxon>Gunneridae</taxon>
        <taxon>Pentapetalae</taxon>
        <taxon>rosids</taxon>
        <taxon>fabids</taxon>
        <taxon>Malpighiales</taxon>
        <taxon>Salicaceae</taxon>
        <taxon>Saliceae</taxon>
        <taxon>Salix</taxon>
    </lineage>
</organism>
<evidence type="ECO:0000313" key="2">
    <source>
        <dbReference type="EMBL" id="VFU64029.1"/>
    </source>
</evidence>
<protein>
    <submittedName>
        <fullName evidence="2">Uncharacterized protein</fullName>
    </submittedName>
</protein>
<dbReference type="AlphaFoldDB" id="A0A6N2NAE7"/>
<proteinExistence type="predicted"/>
<sequence>MIPNTTAQEWWVSRSQHLLVTMDNFSDEDSFEPSPSTGTGSAGDPEVKAAVHQLLEEGWFFGKLLDVKSKPRMLRCYSDPSSSFDQKILATSCPPAGKSSATTRELLTRGNLTRAPSLPPNIGRSEEKIHETERYYTSGTGMSRQLTRQLSDQILIQKPTSVRKKEGISHEKTANHATGNYRRSKMVAEGQSSRHGLIRTPSLPPYIWREETNEESDSDEITMSKLIRQAMPLSSDILPRQHSSKMILPRYRPPRNSSEVESGGDALHNISSEARHSNFPKNQMRKLEKSLSNPEVHEVIRDKKSLNPASMVEIFAGLQEKKLYIKRNQDLASNSWQGRSSCACAAPIPVWVSKDSSQEMKAQLKFWARSVASNVR</sequence>
<dbReference type="EMBL" id="CAADRP010002240">
    <property type="protein sequence ID" value="VFU64029.1"/>
    <property type="molecule type" value="Genomic_DNA"/>
</dbReference>